<dbReference type="Proteomes" id="UP000257109">
    <property type="component" value="Unassembled WGS sequence"/>
</dbReference>
<feature type="compositionally biased region" description="Basic and acidic residues" evidence="1">
    <location>
        <begin position="118"/>
        <end position="128"/>
    </location>
</feature>
<proteinExistence type="predicted"/>
<organism evidence="2 3">
    <name type="scientific">Mucuna pruriens</name>
    <name type="common">Velvet bean</name>
    <name type="synonym">Dolichos pruriens</name>
    <dbReference type="NCBI Taxonomy" id="157652"/>
    <lineage>
        <taxon>Eukaryota</taxon>
        <taxon>Viridiplantae</taxon>
        <taxon>Streptophyta</taxon>
        <taxon>Embryophyta</taxon>
        <taxon>Tracheophyta</taxon>
        <taxon>Spermatophyta</taxon>
        <taxon>Magnoliopsida</taxon>
        <taxon>eudicotyledons</taxon>
        <taxon>Gunneridae</taxon>
        <taxon>Pentapetalae</taxon>
        <taxon>rosids</taxon>
        <taxon>fabids</taxon>
        <taxon>Fabales</taxon>
        <taxon>Fabaceae</taxon>
        <taxon>Papilionoideae</taxon>
        <taxon>50 kb inversion clade</taxon>
        <taxon>NPAAA clade</taxon>
        <taxon>indigoferoid/millettioid clade</taxon>
        <taxon>Phaseoleae</taxon>
        <taxon>Mucuna</taxon>
    </lineage>
</organism>
<feature type="region of interest" description="Disordered" evidence="1">
    <location>
        <begin position="103"/>
        <end position="128"/>
    </location>
</feature>
<keyword evidence="3" id="KW-1185">Reference proteome</keyword>
<protein>
    <submittedName>
        <fullName evidence="2">Uncharacterized protein</fullName>
    </submittedName>
</protein>
<sequence length="128" mass="14326">MKRAVLNKYFALPSLVNGINNWCVEAWQPKKGRQKESRMSTRHSPIILIIMTSSVASSLGKQRMIQPSESVTRGMISTAHVSATHHSLNIYHQNLNPKAHLLPTSQASIEPNKAKQSKAKENNINRQS</sequence>
<evidence type="ECO:0000313" key="2">
    <source>
        <dbReference type="EMBL" id="RDX85456.1"/>
    </source>
</evidence>
<evidence type="ECO:0000256" key="1">
    <source>
        <dbReference type="SAM" id="MobiDB-lite"/>
    </source>
</evidence>
<gene>
    <name evidence="2" type="ORF">CR513_33362</name>
</gene>
<dbReference type="AlphaFoldDB" id="A0A371G4F9"/>
<evidence type="ECO:0000313" key="3">
    <source>
        <dbReference type="Proteomes" id="UP000257109"/>
    </source>
</evidence>
<feature type="non-terminal residue" evidence="2">
    <location>
        <position position="1"/>
    </location>
</feature>
<comment type="caution">
    <text evidence="2">The sequence shown here is derived from an EMBL/GenBank/DDBJ whole genome shotgun (WGS) entry which is preliminary data.</text>
</comment>
<dbReference type="EMBL" id="QJKJ01006795">
    <property type="protein sequence ID" value="RDX85456.1"/>
    <property type="molecule type" value="Genomic_DNA"/>
</dbReference>
<name>A0A371G4F9_MUCPR</name>
<accession>A0A371G4F9</accession>
<reference evidence="2" key="1">
    <citation type="submission" date="2018-05" db="EMBL/GenBank/DDBJ databases">
        <title>Draft genome of Mucuna pruriens seed.</title>
        <authorList>
            <person name="Nnadi N.E."/>
            <person name="Vos R."/>
            <person name="Hasami M.H."/>
            <person name="Devisetty U.K."/>
            <person name="Aguiy J.C."/>
        </authorList>
    </citation>
    <scope>NUCLEOTIDE SEQUENCE [LARGE SCALE GENOMIC DNA]</scope>
    <source>
        <strain evidence="2">JCA_2017</strain>
    </source>
</reference>